<comment type="cofactor">
    <cofactor evidence="1 14 15">
        <name>Zn(2+)</name>
        <dbReference type="ChEBI" id="CHEBI:29105"/>
    </cofactor>
</comment>
<keyword evidence="8 14" id="KW-0862">Zinc</keyword>
<dbReference type="GO" id="GO:0008270">
    <property type="term" value="F:zinc ion binding"/>
    <property type="evidence" value="ECO:0007669"/>
    <property type="project" value="UniProtKB-UniRule"/>
</dbReference>
<accession>A0A7V9ACI6</accession>
<dbReference type="Pfam" id="PF00383">
    <property type="entry name" value="dCMP_cyt_deam_1"/>
    <property type="match status" value="1"/>
</dbReference>
<keyword evidence="6 14" id="KW-0479">Metal-binding</keyword>
<feature type="region of interest" description="Disordered" evidence="16">
    <location>
        <begin position="128"/>
        <end position="149"/>
    </location>
</feature>
<evidence type="ECO:0000256" key="12">
    <source>
        <dbReference type="PIRSR" id="PIRSR606262-1"/>
    </source>
</evidence>
<evidence type="ECO:0000256" key="2">
    <source>
        <dbReference type="ARBA" id="ARBA00003949"/>
    </source>
</evidence>
<dbReference type="AlphaFoldDB" id="A0A7V9ACI6"/>
<gene>
    <name evidence="18" type="primary">cdd</name>
    <name evidence="18" type="ORF">H0921_14315</name>
</gene>
<comment type="caution">
    <text evidence="18">The sequence shown here is derived from an EMBL/GenBank/DDBJ whole genome shotgun (WGS) entry which is preliminary data.</text>
</comment>
<comment type="catalytic activity">
    <reaction evidence="11 15">
        <text>cytidine + H2O + H(+) = uridine + NH4(+)</text>
        <dbReference type="Rhea" id="RHEA:16069"/>
        <dbReference type="ChEBI" id="CHEBI:15377"/>
        <dbReference type="ChEBI" id="CHEBI:15378"/>
        <dbReference type="ChEBI" id="CHEBI:16704"/>
        <dbReference type="ChEBI" id="CHEBI:17562"/>
        <dbReference type="ChEBI" id="CHEBI:28938"/>
        <dbReference type="EC" id="3.5.4.5"/>
    </reaction>
</comment>
<dbReference type="PANTHER" id="PTHR11644:SF2">
    <property type="entry name" value="CYTIDINE DEAMINASE"/>
    <property type="match status" value="1"/>
</dbReference>
<dbReference type="EMBL" id="JACEFB010000013">
    <property type="protein sequence ID" value="MBA2227331.1"/>
    <property type="molecule type" value="Genomic_DNA"/>
</dbReference>
<dbReference type="GO" id="GO:0004126">
    <property type="term" value="F:cytidine deaminase activity"/>
    <property type="evidence" value="ECO:0007669"/>
    <property type="project" value="UniProtKB-UniRule"/>
</dbReference>
<evidence type="ECO:0000259" key="17">
    <source>
        <dbReference type="PROSITE" id="PS51747"/>
    </source>
</evidence>
<evidence type="ECO:0000256" key="1">
    <source>
        <dbReference type="ARBA" id="ARBA00001947"/>
    </source>
</evidence>
<evidence type="ECO:0000256" key="11">
    <source>
        <dbReference type="ARBA" id="ARBA00049558"/>
    </source>
</evidence>
<comment type="function">
    <text evidence="2 15">This enzyme scavenges exogenous and endogenous cytidine and 2'-deoxycytidine for UMP synthesis.</text>
</comment>
<feature type="active site" description="Proton donor" evidence="12">
    <location>
        <position position="55"/>
    </location>
</feature>
<dbReference type="NCBIfam" id="NF004064">
    <property type="entry name" value="PRK05578.1"/>
    <property type="match status" value="1"/>
</dbReference>
<dbReference type="PANTHER" id="PTHR11644">
    <property type="entry name" value="CYTIDINE DEAMINASE"/>
    <property type="match status" value="1"/>
</dbReference>
<dbReference type="Proteomes" id="UP000542342">
    <property type="component" value="Unassembled WGS sequence"/>
</dbReference>
<dbReference type="FunFam" id="3.40.140.10:FF:000008">
    <property type="entry name" value="Cytidine deaminase"/>
    <property type="match status" value="1"/>
</dbReference>
<dbReference type="GO" id="GO:0072527">
    <property type="term" value="P:pyrimidine-containing compound metabolic process"/>
    <property type="evidence" value="ECO:0007669"/>
    <property type="project" value="UniProtKB-ARBA"/>
</dbReference>
<dbReference type="EC" id="3.5.4.5" evidence="4 15"/>
<evidence type="ECO:0000256" key="5">
    <source>
        <dbReference type="ARBA" id="ARBA00018266"/>
    </source>
</evidence>
<dbReference type="GO" id="GO:0055086">
    <property type="term" value="P:nucleobase-containing small molecule metabolic process"/>
    <property type="evidence" value="ECO:0007669"/>
    <property type="project" value="UniProtKB-ARBA"/>
</dbReference>
<evidence type="ECO:0000256" key="4">
    <source>
        <dbReference type="ARBA" id="ARBA00012783"/>
    </source>
</evidence>
<comment type="catalytic activity">
    <reaction evidence="10 15">
        <text>2'-deoxycytidine + H2O + H(+) = 2'-deoxyuridine + NH4(+)</text>
        <dbReference type="Rhea" id="RHEA:13433"/>
        <dbReference type="ChEBI" id="CHEBI:15377"/>
        <dbReference type="ChEBI" id="CHEBI:15378"/>
        <dbReference type="ChEBI" id="CHEBI:15698"/>
        <dbReference type="ChEBI" id="CHEBI:16450"/>
        <dbReference type="ChEBI" id="CHEBI:28938"/>
        <dbReference type="EC" id="3.5.4.5"/>
    </reaction>
</comment>
<evidence type="ECO:0000256" key="15">
    <source>
        <dbReference type="RuleBase" id="RU364006"/>
    </source>
</evidence>
<evidence type="ECO:0000313" key="18">
    <source>
        <dbReference type="EMBL" id="MBA2227331.1"/>
    </source>
</evidence>
<evidence type="ECO:0000256" key="13">
    <source>
        <dbReference type="PIRSR" id="PIRSR606262-2"/>
    </source>
</evidence>
<dbReference type="InterPro" id="IPR050202">
    <property type="entry name" value="Cyt/Deoxycyt_deaminase"/>
</dbReference>
<protein>
    <recommendedName>
        <fullName evidence="5 15">Cytidine deaminase</fullName>
        <ecNumber evidence="4 15">3.5.4.5</ecNumber>
    </recommendedName>
    <alternativeName>
        <fullName evidence="9 15">Cytidine aminohydrolase</fullName>
    </alternativeName>
</protein>
<evidence type="ECO:0000256" key="7">
    <source>
        <dbReference type="ARBA" id="ARBA00022801"/>
    </source>
</evidence>
<evidence type="ECO:0000256" key="14">
    <source>
        <dbReference type="PIRSR" id="PIRSR606262-3"/>
    </source>
</evidence>
<dbReference type="Gene3D" id="3.40.140.10">
    <property type="entry name" value="Cytidine Deaminase, domain 2"/>
    <property type="match status" value="1"/>
</dbReference>
<name>A0A7V9ACI6_9BACT</name>
<proteinExistence type="inferred from homology"/>
<dbReference type="InterPro" id="IPR006262">
    <property type="entry name" value="Cyt_deam_tetra"/>
</dbReference>
<evidence type="ECO:0000256" key="6">
    <source>
        <dbReference type="ARBA" id="ARBA00022723"/>
    </source>
</evidence>
<dbReference type="PROSITE" id="PS00903">
    <property type="entry name" value="CYT_DCMP_DEAMINASES_1"/>
    <property type="match status" value="1"/>
</dbReference>
<keyword evidence="19" id="KW-1185">Reference proteome</keyword>
<sequence length="149" mass="15990">MEADPLVQAAWRAWANAYAPYSHFAVGAAVECESGRIFAGCNVENASYGLTLCAERNALAQALATGERRFRRLAVVTDTSVLTPPCGACRQWLWELAPAAEVILVNRQGVYRILPVAELLPHAFDARQLRTPSPSPPGENAGGPTSPES</sequence>
<dbReference type="NCBIfam" id="TIGR01354">
    <property type="entry name" value="cyt_deam_tetra"/>
    <property type="match status" value="1"/>
</dbReference>
<evidence type="ECO:0000256" key="3">
    <source>
        <dbReference type="ARBA" id="ARBA00006576"/>
    </source>
</evidence>
<evidence type="ECO:0000313" key="19">
    <source>
        <dbReference type="Proteomes" id="UP000542342"/>
    </source>
</evidence>
<reference evidence="18 19" key="1">
    <citation type="submission" date="2020-07" db="EMBL/GenBank/DDBJ databases">
        <title>Thermogemmata thermophila gen. nov., sp. nov., a novel moderate thermophilic planctomycete from a Kamchatka hot spring.</title>
        <authorList>
            <person name="Elcheninov A.G."/>
            <person name="Podosokorskaya O.A."/>
            <person name="Kovaleva O.L."/>
            <person name="Novikov A."/>
            <person name="Bonch-Osmolovskaya E.A."/>
            <person name="Toshchakov S.V."/>
            <person name="Kublanov I.V."/>
        </authorList>
    </citation>
    <scope>NUCLEOTIDE SEQUENCE [LARGE SCALE GENOMIC DNA]</scope>
    <source>
        <strain evidence="18 19">2918</strain>
    </source>
</reference>
<feature type="binding site" evidence="14">
    <location>
        <position position="89"/>
    </location>
    <ligand>
        <name>Zn(2+)</name>
        <dbReference type="ChEBI" id="CHEBI:29105"/>
        <note>catalytic</note>
    </ligand>
</feature>
<dbReference type="GO" id="GO:0042802">
    <property type="term" value="F:identical protein binding"/>
    <property type="evidence" value="ECO:0007669"/>
    <property type="project" value="UniProtKB-ARBA"/>
</dbReference>
<feature type="binding site" evidence="14">
    <location>
        <position position="53"/>
    </location>
    <ligand>
        <name>Zn(2+)</name>
        <dbReference type="ChEBI" id="CHEBI:29105"/>
        <note>catalytic</note>
    </ligand>
</feature>
<dbReference type="CDD" id="cd01283">
    <property type="entry name" value="cytidine_deaminase"/>
    <property type="match status" value="1"/>
</dbReference>
<comment type="similarity">
    <text evidence="3 15">Belongs to the cytidine and deoxycytidylate deaminase family.</text>
</comment>
<evidence type="ECO:0000256" key="10">
    <source>
        <dbReference type="ARBA" id="ARBA00049252"/>
    </source>
</evidence>
<dbReference type="GO" id="GO:0005829">
    <property type="term" value="C:cytosol"/>
    <property type="evidence" value="ECO:0007669"/>
    <property type="project" value="TreeGrafter"/>
</dbReference>
<dbReference type="InterPro" id="IPR016192">
    <property type="entry name" value="APOBEC/CMP_deaminase_Zn-bd"/>
</dbReference>
<feature type="domain" description="CMP/dCMP-type deaminase" evidence="17">
    <location>
        <begin position="1"/>
        <end position="127"/>
    </location>
</feature>
<organism evidence="18 19">
    <name type="scientific">Thermogemmata fonticola</name>
    <dbReference type="NCBI Taxonomy" id="2755323"/>
    <lineage>
        <taxon>Bacteria</taxon>
        <taxon>Pseudomonadati</taxon>
        <taxon>Planctomycetota</taxon>
        <taxon>Planctomycetia</taxon>
        <taxon>Gemmatales</taxon>
        <taxon>Gemmataceae</taxon>
        <taxon>Thermogemmata</taxon>
    </lineage>
</organism>
<feature type="binding site" evidence="13">
    <location>
        <begin position="42"/>
        <end position="48"/>
    </location>
    <ligand>
        <name>substrate</name>
    </ligand>
</feature>
<evidence type="ECO:0000256" key="9">
    <source>
        <dbReference type="ARBA" id="ARBA00032005"/>
    </source>
</evidence>
<dbReference type="InterPro" id="IPR016193">
    <property type="entry name" value="Cytidine_deaminase-like"/>
</dbReference>
<evidence type="ECO:0000256" key="16">
    <source>
        <dbReference type="SAM" id="MobiDB-lite"/>
    </source>
</evidence>
<dbReference type="InterPro" id="IPR002125">
    <property type="entry name" value="CMP_dCMP_dom"/>
</dbReference>
<evidence type="ECO:0000256" key="8">
    <source>
        <dbReference type="ARBA" id="ARBA00022833"/>
    </source>
</evidence>
<dbReference type="SUPFAM" id="SSF53927">
    <property type="entry name" value="Cytidine deaminase-like"/>
    <property type="match status" value="1"/>
</dbReference>
<keyword evidence="7 15" id="KW-0378">Hydrolase</keyword>
<dbReference type="PROSITE" id="PS51747">
    <property type="entry name" value="CYT_DCMP_DEAMINASES_2"/>
    <property type="match status" value="1"/>
</dbReference>
<feature type="binding site" evidence="14">
    <location>
        <position position="86"/>
    </location>
    <ligand>
        <name>Zn(2+)</name>
        <dbReference type="ChEBI" id="CHEBI:29105"/>
        <note>catalytic</note>
    </ligand>
</feature>